<accession>A0A1Y5IDF2</accession>
<reference evidence="4" key="1">
    <citation type="submission" date="2017-04" db="EMBL/GenBank/DDBJ databases">
        <title>Population genomics of picophytoplankton unveils novel chromosome hypervariability.</title>
        <authorList>
            <consortium name="DOE Joint Genome Institute"/>
            <person name="Blanc-Mathieu R."/>
            <person name="Krasovec M."/>
            <person name="Hebrard M."/>
            <person name="Yau S."/>
            <person name="Desgranges E."/>
            <person name="Martin J."/>
            <person name="Schackwitz W."/>
            <person name="Kuo A."/>
            <person name="Salin G."/>
            <person name="Donnadieu C."/>
            <person name="Desdevises Y."/>
            <person name="Sanchez-Ferandin S."/>
            <person name="Moreau H."/>
            <person name="Rivals E."/>
            <person name="Grigoriev I.V."/>
            <person name="Grimsley N."/>
            <person name="Eyre-Walker A."/>
            <person name="Piganeau G."/>
        </authorList>
    </citation>
    <scope>NUCLEOTIDE SEQUENCE [LARGE SCALE GENOMIC DNA]</scope>
    <source>
        <strain evidence="4">RCC 1115</strain>
    </source>
</reference>
<sequence length="520" mass="56709">MARAPTGERAVDEGARARITRIANVVCDEGTEDDTARAFALAEQTVNATKRATSPPLSVLYGLVGVRTIDIQGSTEDVLKFRLSQAINVLRESAVVREDGDKGGGAATSIYEHLLEGLSGDPDYVAVGLDTLEIHSIGDYPGPLTRHANVQLGPDRLWDVASRFLDRRATMACTVAAAHVQTGEVSFFRGELEGEIVPPKDGATTDERDFRRIFQPKGSARTLVELSFEERVKTSAQRRAIEQFVAFIASEGSIDTVRPSEREPVRGLSNDKDTSPSELSEGEGRVEDVTPLDALLLSHKSSQERKKCAKLAIARSNARTDDVAKKPRGRPQGSTMKVIQDGREKELTNRVAAERSSARTDDVAKKPRGRPQGSTMKVIQDRREKELTNRVAAERASARTDDVAKKPRGRPQGSTTKKPRGRPKGSTNTVFPSTNVKSAPVARSPPRFPGILPNERKETSKRGANVTGQDFAHTDLTPEAKSSVVRQSSSGTHALDILSRKLKTKSLKFEFNFRTIPSVV</sequence>
<dbReference type="SUPFAM" id="SSF52972">
    <property type="entry name" value="ITPase-like"/>
    <property type="match status" value="1"/>
</dbReference>
<dbReference type="SMART" id="SM00384">
    <property type="entry name" value="AT_hook"/>
    <property type="match status" value="4"/>
</dbReference>
<dbReference type="GO" id="GO:0005737">
    <property type="term" value="C:cytoplasm"/>
    <property type="evidence" value="ECO:0007669"/>
    <property type="project" value="TreeGrafter"/>
</dbReference>
<feature type="compositionally biased region" description="Basic and acidic residues" evidence="3">
    <location>
        <begin position="379"/>
        <end position="405"/>
    </location>
</feature>
<gene>
    <name evidence="4" type="ORF">BE221DRAFT_198310</name>
</gene>
<dbReference type="PANTHER" id="PTHR11067:SF9">
    <property type="entry name" value="INOSINE TRIPHOSPHATE PYROPHOSPHATASE"/>
    <property type="match status" value="1"/>
</dbReference>
<dbReference type="EMBL" id="KZ155778">
    <property type="protein sequence ID" value="OUS47620.1"/>
    <property type="molecule type" value="Genomic_DNA"/>
</dbReference>
<evidence type="ECO:0000313" key="4">
    <source>
        <dbReference type="EMBL" id="OUS47620.1"/>
    </source>
</evidence>
<evidence type="ECO:0000256" key="1">
    <source>
        <dbReference type="ARBA" id="ARBA00008023"/>
    </source>
</evidence>
<proteinExistence type="inferred from homology"/>
<dbReference type="GO" id="GO:0003677">
    <property type="term" value="F:DNA binding"/>
    <property type="evidence" value="ECO:0007669"/>
    <property type="project" value="InterPro"/>
</dbReference>
<dbReference type="InterPro" id="IPR029001">
    <property type="entry name" value="ITPase-like_fam"/>
</dbReference>
<feature type="compositionally biased region" description="Polar residues" evidence="3">
    <location>
        <begin position="425"/>
        <end position="437"/>
    </location>
</feature>
<keyword evidence="2" id="KW-0378">Hydrolase</keyword>
<feature type="region of interest" description="Disordered" evidence="3">
    <location>
        <begin position="257"/>
        <end position="287"/>
    </location>
</feature>
<evidence type="ECO:0000256" key="2">
    <source>
        <dbReference type="ARBA" id="ARBA00022801"/>
    </source>
</evidence>
<dbReference type="Pfam" id="PF01725">
    <property type="entry name" value="Ham1p_like"/>
    <property type="match status" value="1"/>
</dbReference>
<feature type="compositionally biased region" description="Basic and acidic residues" evidence="3">
    <location>
        <begin position="340"/>
        <end position="365"/>
    </location>
</feature>
<comment type="similarity">
    <text evidence="1">Belongs to the HAM1 NTPase family.</text>
</comment>
<dbReference type="Gene3D" id="3.90.950.10">
    <property type="match status" value="1"/>
</dbReference>
<dbReference type="InterPro" id="IPR002637">
    <property type="entry name" value="RdgB/HAM1"/>
</dbReference>
<evidence type="ECO:0008006" key="5">
    <source>
        <dbReference type="Google" id="ProtNLM"/>
    </source>
</evidence>
<dbReference type="GO" id="GO:0009143">
    <property type="term" value="P:nucleoside triphosphate catabolic process"/>
    <property type="evidence" value="ECO:0007669"/>
    <property type="project" value="InterPro"/>
</dbReference>
<dbReference type="Proteomes" id="UP000195557">
    <property type="component" value="Unassembled WGS sequence"/>
</dbReference>
<dbReference type="PANTHER" id="PTHR11067">
    <property type="entry name" value="INOSINE TRIPHOSPHATE PYROPHOSPHATASE/HAM1 PROTEIN"/>
    <property type="match status" value="1"/>
</dbReference>
<feature type="compositionally biased region" description="Basic and acidic residues" evidence="3">
    <location>
        <begin position="258"/>
        <end position="275"/>
    </location>
</feature>
<dbReference type="eggNOG" id="KOG3222">
    <property type="taxonomic scope" value="Eukaryota"/>
</dbReference>
<dbReference type="AlphaFoldDB" id="A0A1Y5IDF2"/>
<protein>
    <recommendedName>
        <fullName evidence="5">Ham1-like protein</fullName>
    </recommendedName>
</protein>
<name>A0A1Y5IDF2_OSTTA</name>
<organism evidence="4">
    <name type="scientific">Ostreococcus tauri</name>
    <name type="common">Marine green alga</name>
    <dbReference type="NCBI Taxonomy" id="70448"/>
    <lineage>
        <taxon>Eukaryota</taxon>
        <taxon>Viridiplantae</taxon>
        <taxon>Chlorophyta</taxon>
        <taxon>Mamiellophyceae</taxon>
        <taxon>Mamiellales</taxon>
        <taxon>Bathycoccaceae</taxon>
        <taxon>Ostreococcus</taxon>
    </lineage>
</organism>
<dbReference type="InterPro" id="IPR017956">
    <property type="entry name" value="AT_hook_DNA-bd_motif"/>
</dbReference>
<evidence type="ECO:0000256" key="3">
    <source>
        <dbReference type="SAM" id="MobiDB-lite"/>
    </source>
</evidence>
<feature type="region of interest" description="Disordered" evidence="3">
    <location>
        <begin position="316"/>
        <end position="463"/>
    </location>
</feature>
<dbReference type="PRINTS" id="PR00929">
    <property type="entry name" value="ATHOOK"/>
</dbReference>
<dbReference type="GO" id="GO:0047429">
    <property type="term" value="F:nucleoside triphosphate diphosphatase activity"/>
    <property type="evidence" value="ECO:0007669"/>
    <property type="project" value="InterPro"/>
</dbReference>